<name>A0A1F7IIX0_9BACT</name>
<gene>
    <name evidence="3" type="ORF">A3B40_01850</name>
</gene>
<dbReference type="Proteomes" id="UP000178040">
    <property type="component" value="Unassembled WGS sequence"/>
</dbReference>
<dbReference type="PROSITE" id="PS50005">
    <property type="entry name" value="TPR"/>
    <property type="match status" value="1"/>
</dbReference>
<feature type="transmembrane region" description="Helical" evidence="2">
    <location>
        <begin position="181"/>
        <end position="202"/>
    </location>
</feature>
<feature type="repeat" description="TPR" evidence="1">
    <location>
        <begin position="553"/>
        <end position="586"/>
    </location>
</feature>
<feature type="transmembrane region" description="Helical" evidence="2">
    <location>
        <begin position="91"/>
        <end position="111"/>
    </location>
</feature>
<feature type="transmembrane region" description="Helical" evidence="2">
    <location>
        <begin position="302"/>
        <end position="329"/>
    </location>
</feature>
<dbReference type="EMBL" id="MGAI01000056">
    <property type="protein sequence ID" value="OGK43316.1"/>
    <property type="molecule type" value="Genomic_DNA"/>
</dbReference>
<feature type="transmembrane region" description="Helical" evidence="2">
    <location>
        <begin position="118"/>
        <end position="138"/>
    </location>
</feature>
<dbReference type="InterPro" id="IPR011990">
    <property type="entry name" value="TPR-like_helical_dom_sf"/>
</dbReference>
<feature type="transmembrane region" description="Helical" evidence="2">
    <location>
        <begin position="36"/>
        <end position="55"/>
    </location>
</feature>
<evidence type="ECO:0000313" key="3">
    <source>
        <dbReference type="EMBL" id="OGK43316.1"/>
    </source>
</evidence>
<dbReference type="Gene3D" id="1.25.40.10">
    <property type="entry name" value="Tetratricopeptide repeat domain"/>
    <property type="match status" value="1"/>
</dbReference>
<accession>A0A1F7IIX0</accession>
<feature type="transmembrane region" description="Helical" evidence="2">
    <location>
        <begin position="153"/>
        <end position="169"/>
    </location>
</feature>
<proteinExistence type="predicted"/>
<evidence type="ECO:0000256" key="1">
    <source>
        <dbReference type="PROSITE-ProRule" id="PRU00339"/>
    </source>
</evidence>
<dbReference type="PANTHER" id="PTHR44998:SF1">
    <property type="entry name" value="UDP-N-ACETYLGLUCOSAMINE--PEPTIDE N-ACETYLGLUCOSAMINYLTRANSFERASE 110 KDA SUBUNIT"/>
    <property type="match status" value="1"/>
</dbReference>
<evidence type="ECO:0000256" key="2">
    <source>
        <dbReference type="SAM" id="Phobius"/>
    </source>
</evidence>
<keyword evidence="2" id="KW-0472">Membrane</keyword>
<feature type="transmembrane region" description="Helical" evidence="2">
    <location>
        <begin position="7"/>
        <end position="24"/>
    </location>
</feature>
<feature type="transmembrane region" description="Helical" evidence="2">
    <location>
        <begin position="395"/>
        <end position="415"/>
    </location>
</feature>
<evidence type="ECO:0000313" key="4">
    <source>
        <dbReference type="Proteomes" id="UP000178040"/>
    </source>
</evidence>
<feature type="transmembrane region" description="Helical" evidence="2">
    <location>
        <begin position="67"/>
        <end position="85"/>
    </location>
</feature>
<dbReference type="Pfam" id="PF14559">
    <property type="entry name" value="TPR_19"/>
    <property type="match status" value="1"/>
</dbReference>
<keyword evidence="1" id="KW-0802">TPR repeat</keyword>
<reference evidence="3 4" key="1">
    <citation type="journal article" date="2016" name="Nat. Commun.">
        <title>Thousands of microbial genomes shed light on interconnected biogeochemical processes in an aquifer system.</title>
        <authorList>
            <person name="Anantharaman K."/>
            <person name="Brown C.T."/>
            <person name="Hug L.A."/>
            <person name="Sharon I."/>
            <person name="Castelle C.J."/>
            <person name="Probst A.J."/>
            <person name="Thomas B.C."/>
            <person name="Singh A."/>
            <person name="Wilkins M.J."/>
            <person name="Karaoz U."/>
            <person name="Brodie E.L."/>
            <person name="Williams K.H."/>
            <person name="Hubbard S.S."/>
            <person name="Banfield J.F."/>
        </authorList>
    </citation>
    <scope>NUCLEOTIDE SEQUENCE [LARGE SCALE GENOMIC DNA]</scope>
</reference>
<comment type="caution">
    <text evidence="3">The sequence shown here is derived from an EMBL/GenBank/DDBJ whole genome shotgun (WGS) entry which is preliminary data.</text>
</comment>
<sequence>MFNKIKSILLTFIIFLFPLFFLPITQDYFSTNKLYLLSSGAILLLLISTIEILLTKKIVFHKQVKDIFPFIFAVAVFSSIIITSPNRVQAILNPNFGLWQILTLSFISIYFRERGQKVITALSLSSLLLSAIAIFFFFRQSNFFSPLGRRTDLAVFLGFTLIFQLMQILTNMDSSATIAKLLSKITFALTLAGFIISVNFLLPKPFPDLPPLSYSWKATKEIFKTPQSAIFGIGVDNYASIFTKIKDAVYNQSNFWQISSFNLNRSTILHILTESGLFGLISFFLLFLFFATELVKKNKLMIILIVYLTFVFFIFPPSLTLFFIFYLILLGGASGRDPTSAQDSDSREYRNNEAEQYSERYYIRSKSKSEHLWEGNLRGNLTKSDYKIDLKRSPILFLIPLCIFILLVITSYFLGRTYLAEYYFKKSLDALAKKQNIKTVYDNQRLAVLSNPYIERFRVTFSQTNLLIANNIASRRNTSKVNELSKQDRQTITQAMQAAIEEAKAAIKLNDQKATNWENLALVYRNLIGTAQGADAWTISSYQRAILLDPQNPTYRLNLGGVYFAQGKFAEAKRFFEQAVILKPDWPNAHYNLAWTLYQKNDIKRAVLEMETVIKLLNSKKDAADLEKAQKELEEFKTKL</sequence>
<dbReference type="InterPro" id="IPR019734">
    <property type="entry name" value="TPR_rpt"/>
</dbReference>
<dbReference type="PANTHER" id="PTHR44998">
    <property type="match status" value="1"/>
</dbReference>
<dbReference type="AlphaFoldDB" id="A0A1F7IIX0"/>
<protein>
    <submittedName>
        <fullName evidence="3">Uncharacterized protein</fullName>
    </submittedName>
</protein>
<dbReference type="SUPFAM" id="SSF48452">
    <property type="entry name" value="TPR-like"/>
    <property type="match status" value="1"/>
</dbReference>
<keyword evidence="2" id="KW-1133">Transmembrane helix</keyword>
<keyword evidence="2" id="KW-0812">Transmembrane</keyword>
<dbReference type="SMART" id="SM00028">
    <property type="entry name" value="TPR"/>
    <property type="match status" value="2"/>
</dbReference>
<organism evidence="3 4">
    <name type="scientific">Candidatus Roizmanbacteria bacterium RIFCSPLOWO2_01_FULL_37_16</name>
    <dbReference type="NCBI Taxonomy" id="1802058"/>
    <lineage>
        <taxon>Bacteria</taxon>
        <taxon>Candidatus Roizmaniibacteriota</taxon>
    </lineage>
</organism>
<feature type="transmembrane region" description="Helical" evidence="2">
    <location>
        <begin position="268"/>
        <end position="290"/>
    </location>
</feature>